<sequence length="124" mass="13339">MTDKDLPTMTITLNIARVDSGGNAGQGKYFYSYSTDPIIVTTATMMVFELGTDTPISINITGVSTSDAIGQLEPQPIEPGSRAIYIYNKGSAPYLMQLAIVAYDSKFSTSFVCDPQVINTPDPT</sequence>
<gene>
    <name evidence="1" type="ORF">OD750_015265</name>
</gene>
<organism evidence="1 2">
    <name type="scientific">Tahibacter soli</name>
    <dbReference type="NCBI Taxonomy" id="2983605"/>
    <lineage>
        <taxon>Bacteria</taxon>
        <taxon>Pseudomonadati</taxon>
        <taxon>Pseudomonadota</taxon>
        <taxon>Gammaproteobacteria</taxon>
        <taxon>Lysobacterales</taxon>
        <taxon>Rhodanobacteraceae</taxon>
        <taxon>Tahibacter</taxon>
    </lineage>
</organism>
<comment type="caution">
    <text evidence="1">The sequence shown here is derived from an EMBL/GenBank/DDBJ whole genome shotgun (WGS) entry which is preliminary data.</text>
</comment>
<name>A0A9X4BK58_9GAMM</name>
<proteinExistence type="predicted"/>
<dbReference type="EMBL" id="JAOVZO020000018">
    <property type="protein sequence ID" value="MDC8013902.1"/>
    <property type="molecule type" value="Genomic_DNA"/>
</dbReference>
<evidence type="ECO:0000313" key="2">
    <source>
        <dbReference type="Proteomes" id="UP001139971"/>
    </source>
</evidence>
<accession>A0A9X4BK58</accession>
<dbReference type="Proteomes" id="UP001139971">
    <property type="component" value="Unassembled WGS sequence"/>
</dbReference>
<protein>
    <submittedName>
        <fullName evidence="1">Uncharacterized protein</fullName>
    </submittedName>
</protein>
<evidence type="ECO:0000313" key="1">
    <source>
        <dbReference type="EMBL" id="MDC8013902.1"/>
    </source>
</evidence>
<dbReference type="RefSeq" id="WP_263541548.1">
    <property type="nucleotide sequence ID" value="NZ_JAOVZO020000018.1"/>
</dbReference>
<keyword evidence="2" id="KW-1185">Reference proteome</keyword>
<dbReference type="AlphaFoldDB" id="A0A9X4BK58"/>
<reference evidence="1" key="1">
    <citation type="submission" date="2023-02" db="EMBL/GenBank/DDBJ databases">
        <title>Tahibacter soli sp. nov. isolated from soil.</title>
        <authorList>
            <person name="Baek J.H."/>
            <person name="Lee J.K."/>
            <person name="Choi D.G."/>
            <person name="Jeon C.O."/>
        </authorList>
    </citation>
    <scope>NUCLEOTIDE SEQUENCE</scope>
    <source>
        <strain evidence="1">BL</strain>
    </source>
</reference>